<reference evidence="1 2" key="1">
    <citation type="submission" date="2018-10" db="EMBL/GenBank/DDBJ databases">
        <title>Genome assembly for a Yunnan-Guizhou Plateau 3E fish, Anabarilius grahami (Regan), and its evolutionary and genetic applications.</title>
        <authorList>
            <person name="Jiang W."/>
        </authorList>
    </citation>
    <scope>NUCLEOTIDE SEQUENCE [LARGE SCALE GENOMIC DNA]</scope>
    <source>
        <strain evidence="1">AG-KIZ</strain>
        <tissue evidence="1">Muscle</tissue>
    </source>
</reference>
<comment type="caution">
    <text evidence="1">The sequence shown here is derived from an EMBL/GenBank/DDBJ whole genome shotgun (WGS) entry which is preliminary data.</text>
</comment>
<evidence type="ECO:0000313" key="2">
    <source>
        <dbReference type="Proteomes" id="UP000281406"/>
    </source>
</evidence>
<organism evidence="1 2">
    <name type="scientific">Anabarilius grahami</name>
    <name type="common">Kanglang fish</name>
    <name type="synonym">Barilius grahami</name>
    <dbReference type="NCBI Taxonomy" id="495550"/>
    <lineage>
        <taxon>Eukaryota</taxon>
        <taxon>Metazoa</taxon>
        <taxon>Chordata</taxon>
        <taxon>Craniata</taxon>
        <taxon>Vertebrata</taxon>
        <taxon>Euteleostomi</taxon>
        <taxon>Actinopterygii</taxon>
        <taxon>Neopterygii</taxon>
        <taxon>Teleostei</taxon>
        <taxon>Ostariophysi</taxon>
        <taxon>Cypriniformes</taxon>
        <taxon>Xenocyprididae</taxon>
        <taxon>Xenocypridinae</taxon>
        <taxon>Xenocypridinae incertae sedis</taxon>
        <taxon>Anabarilius</taxon>
    </lineage>
</organism>
<dbReference type="Proteomes" id="UP000281406">
    <property type="component" value="Unassembled WGS sequence"/>
</dbReference>
<dbReference type="EMBL" id="RJVU01071064">
    <property type="protein sequence ID" value="ROI52196.1"/>
    <property type="molecule type" value="Genomic_DNA"/>
</dbReference>
<name>A0A3N0XNB8_ANAGA</name>
<gene>
    <name evidence="1" type="ORF">DPX16_3466</name>
</gene>
<dbReference type="OrthoDB" id="410267at2759"/>
<proteinExistence type="predicted"/>
<evidence type="ECO:0000313" key="1">
    <source>
        <dbReference type="EMBL" id="ROI52196.1"/>
    </source>
</evidence>
<sequence length="94" mass="9948">MRTVTERRTAGGTGTEMVSVETEHVGLIDELFGKFEKVLFSLNFPGAGESDRMTMTFVFDVIASGGERSSGWCMRAAVCLGRALAAAAAAGKAR</sequence>
<accession>A0A3N0XNB8</accession>
<protein>
    <submittedName>
        <fullName evidence="1">Uncharacterized protein</fullName>
    </submittedName>
</protein>
<dbReference type="AlphaFoldDB" id="A0A3N0XNB8"/>
<keyword evidence="2" id="KW-1185">Reference proteome</keyword>